<accession>A0A2P2J362</accession>
<dbReference type="AlphaFoldDB" id="A0A2P2J362"/>
<proteinExistence type="predicted"/>
<evidence type="ECO:0000313" key="1">
    <source>
        <dbReference type="EMBL" id="MBW87895.1"/>
    </source>
</evidence>
<dbReference type="EMBL" id="GGEC01007412">
    <property type="protein sequence ID" value="MBW87895.1"/>
    <property type="molecule type" value="Transcribed_RNA"/>
</dbReference>
<sequence length="39" mass="4588">MLQFINLAAPMEQWLEQGFEWVFPIYARSESSGFVIHQS</sequence>
<name>A0A2P2J362_RHIMU</name>
<protein>
    <submittedName>
        <fullName evidence="1">Uncharacterized protein</fullName>
    </submittedName>
</protein>
<organism evidence="1">
    <name type="scientific">Rhizophora mucronata</name>
    <name type="common">Asiatic mangrove</name>
    <dbReference type="NCBI Taxonomy" id="61149"/>
    <lineage>
        <taxon>Eukaryota</taxon>
        <taxon>Viridiplantae</taxon>
        <taxon>Streptophyta</taxon>
        <taxon>Embryophyta</taxon>
        <taxon>Tracheophyta</taxon>
        <taxon>Spermatophyta</taxon>
        <taxon>Magnoliopsida</taxon>
        <taxon>eudicotyledons</taxon>
        <taxon>Gunneridae</taxon>
        <taxon>Pentapetalae</taxon>
        <taxon>rosids</taxon>
        <taxon>fabids</taxon>
        <taxon>Malpighiales</taxon>
        <taxon>Rhizophoraceae</taxon>
        <taxon>Rhizophora</taxon>
    </lineage>
</organism>
<reference evidence="1" key="1">
    <citation type="submission" date="2018-02" db="EMBL/GenBank/DDBJ databases">
        <title>Rhizophora mucronata_Transcriptome.</title>
        <authorList>
            <person name="Meera S.P."/>
            <person name="Sreeshan A."/>
            <person name="Augustine A."/>
        </authorList>
    </citation>
    <scope>NUCLEOTIDE SEQUENCE</scope>
    <source>
        <tissue evidence="1">Leaf</tissue>
    </source>
</reference>